<dbReference type="EMBL" id="UINC01133535">
    <property type="protein sequence ID" value="SVD16523.1"/>
    <property type="molecule type" value="Genomic_DNA"/>
</dbReference>
<protein>
    <submittedName>
        <fullName evidence="1">Uncharacterized protein</fullName>
    </submittedName>
</protein>
<evidence type="ECO:0000313" key="1">
    <source>
        <dbReference type="EMBL" id="SVD16523.1"/>
    </source>
</evidence>
<proteinExistence type="predicted"/>
<organism evidence="1">
    <name type="scientific">marine metagenome</name>
    <dbReference type="NCBI Taxonomy" id="408172"/>
    <lineage>
        <taxon>unclassified sequences</taxon>
        <taxon>metagenomes</taxon>
        <taxon>ecological metagenomes</taxon>
    </lineage>
</organism>
<feature type="non-terminal residue" evidence="1">
    <location>
        <position position="55"/>
    </location>
</feature>
<reference evidence="1" key="1">
    <citation type="submission" date="2018-05" db="EMBL/GenBank/DDBJ databases">
        <authorList>
            <person name="Lanie J.A."/>
            <person name="Ng W.-L."/>
            <person name="Kazmierczak K.M."/>
            <person name="Andrzejewski T.M."/>
            <person name="Davidsen T.M."/>
            <person name="Wayne K.J."/>
            <person name="Tettelin H."/>
            <person name="Glass J.I."/>
            <person name="Rusch D."/>
            <person name="Podicherti R."/>
            <person name="Tsui H.-C.T."/>
            <person name="Winkler M.E."/>
        </authorList>
    </citation>
    <scope>NUCLEOTIDE SEQUENCE</scope>
</reference>
<dbReference type="AlphaFoldDB" id="A0A382T3H0"/>
<gene>
    <name evidence="1" type="ORF">METZ01_LOCUS369377</name>
</gene>
<accession>A0A382T3H0</accession>
<name>A0A382T3H0_9ZZZZ</name>
<sequence length="55" mass="5761">MGASGFSGFGGQGFRVDDFGDLFGSIGDIFGFGDQRNARGQTYQTDLTIAFSEAA</sequence>